<proteinExistence type="predicted"/>
<sequence>MTDHTDDSGLTPGERAMYAALDEALDEQQAALERLAHDDPIGAVVFGDNDDWVDKRLGRAAPE</sequence>
<dbReference type="EMBL" id="LQOV01000034">
    <property type="protein sequence ID" value="ORV48386.1"/>
    <property type="molecule type" value="Genomic_DNA"/>
</dbReference>
<name>A0A1X1TUX5_MYCFL</name>
<reference evidence="1 2" key="1">
    <citation type="submission" date="2016-01" db="EMBL/GenBank/DDBJ databases">
        <title>The new phylogeny of the genus Mycobacterium.</title>
        <authorList>
            <person name="Tarcisio F."/>
            <person name="Conor M."/>
            <person name="Antonella G."/>
            <person name="Elisabetta G."/>
            <person name="Giulia F.S."/>
            <person name="Sara T."/>
            <person name="Anna F."/>
            <person name="Clotilde B."/>
            <person name="Roberto B."/>
            <person name="Veronica D.S."/>
            <person name="Fabio R."/>
            <person name="Monica P."/>
            <person name="Olivier J."/>
            <person name="Enrico T."/>
            <person name="Nicola S."/>
        </authorList>
    </citation>
    <scope>NUCLEOTIDE SEQUENCE [LARGE SCALE GENOMIC DNA]</scope>
    <source>
        <strain evidence="1 2">DSM 44852</strain>
    </source>
</reference>
<dbReference type="AlphaFoldDB" id="A0A1X1TUX5"/>
<dbReference type="Proteomes" id="UP000193010">
    <property type="component" value="Unassembled WGS sequence"/>
</dbReference>
<comment type="caution">
    <text evidence="1">The sequence shown here is derived from an EMBL/GenBank/DDBJ whole genome shotgun (WGS) entry which is preliminary data.</text>
</comment>
<gene>
    <name evidence="1" type="ORF">AWC05_07700</name>
</gene>
<keyword evidence="2" id="KW-1185">Reference proteome</keyword>
<protein>
    <submittedName>
        <fullName evidence="1">Uncharacterized protein</fullName>
    </submittedName>
</protein>
<evidence type="ECO:0000313" key="2">
    <source>
        <dbReference type="Proteomes" id="UP000193010"/>
    </source>
</evidence>
<dbReference type="RefSeq" id="WP_085226810.1">
    <property type="nucleotide sequence ID" value="NZ_AP022576.1"/>
</dbReference>
<organism evidence="1 2">
    <name type="scientific">Mycobacterium florentinum</name>
    <dbReference type="NCBI Taxonomy" id="292462"/>
    <lineage>
        <taxon>Bacteria</taxon>
        <taxon>Bacillati</taxon>
        <taxon>Actinomycetota</taxon>
        <taxon>Actinomycetes</taxon>
        <taxon>Mycobacteriales</taxon>
        <taxon>Mycobacteriaceae</taxon>
        <taxon>Mycobacterium</taxon>
        <taxon>Mycobacterium simiae complex</taxon>
    </lineage>
</organism>
<evidence type="ECO:0000313" key="1">
    <source>
        <dbReference type="EMBL" id="ORV48386.1"/>
    </source>
</evidence>
<accession>A0A1X1TUX5</accession>
<dbReference type="OrthoDB" id="9935353at2"/>